<evidence type="ECO:0000313" key="1">
    <source>
        <dbReference type="EMBL" id="GAA3530344.1"/>
    </source>
</evidence>
<comment type="caution">
    <text evidence="1">The sequence shown here is derived from an EMBL/GenBank/DDBJ whole genome shotgun (WGS) entry which is preliminary data.</text>
</comment>
<reference evidence="2" key="1">
    <citation type="journal article" date="2019" name="Int. J. Syst. Evol. Microbiol.">
        <title>The Global Catalogue of Microorganisms (GCM) 10K type strain sequencing project: providing services to taxonomists for standard genome sequencing and annotation.</title>
        <authorList>
            <consortium name="The Broad Institute Genomics Platform"/>
            <consortium name="The Broad Institute Genome Sequencing Center for Infectious Disease"/>
            <person name="Wu L."/>
            <person name="Ma J."/>
        </authorList>
    </citation>
    <scope>NUCLEOTIDE SEQUENCE [LARGE SCALE GENOMIC DNA]</scope>
    <source>
        <strain evidence="2">JCM 17110</strain>
    </source>
</reference>
<dbReference type="RefSeq" id="WP_344954791.1">
    <property type="nucleotide sequence ID" value="NZ_BAABCX010000001.1"/>
</dbReference>
<accession>A0ABP6VCC1</accession>
<keyword evidence="2" id="KW-1185">Reference proteome</keyword>
<name>A0ABP6VCC1_9GAMM</name>
<protein>
    <submittedName>
        <fullName evidence="1">Uncharacterized protein</fullName>
    </submittedName>
</protein>
<evidence type="ECO:0000313" key="2">
    <source>
        <dbReference type="Proteomes" id="UP001500795"/>
    </source>
</evidence>
<sequence>MFQPTANIHWMFGWVETPRHSEQARSLGAPPRHLTAMDGGNAGTAGAFFDDGAKGLLSGTRSLPVVIYHSEQLFRFAGIKLEIEKMGRDGVGGYLRSNFITDDNGLIEIIKCFTPNVVKHIDKHDGRETQTTMTVKLKDLLTDIQMEEYDHLLNLLNQT</sequence>
<proteinExistence type="predicted"/>
<organism evidence="1 2">
    <name type="scientific">Zobellella aerophila</name>
    <dbReference type="NCBI Taxonomy" id="870480"/>
    <lineage>
        <taxon>Bacteria</taxon>
        <taxon>Pseudomonadati</taxon>
        <taxon>Pseudomonadota</taxon>
        <taxon>Gammaproteobacteria</taxon>
        <taxon>Aeromonadales</taxon>
        <taxon>Aeromonadaceae</taxon>
        <taxon>Zobellella</taxon>
    </lineage>
</organism>
<gene>
    <name evidence="1" type="ORF">GCM10022394_07040</name>
</gene>
<dbReference type="Proteomes" id="UP001500795">
    <property type="component" value="Unassembled WGS sequence"/>
</dbReference>
<dbReference type="EMBL" id="BAABCX010000001">
    <property type="protein sequence ID" value="GAA3530344.1"/>
    <property type="molecule type" value="Genomic_DNA"/>
</dbReference>